<dbReference type="Gene3D" id="3.90.1010.10">
    <property type="match status" value="1"/>
</dbReference>
<organism evidence="2">
    <name type="scientific">Candidatus Methanophaga sp. ANME-1 ERB7</name>
    <dbReference type="NCBI Taxonomy" id="2759913"/>
    <lineage>
        <taxon>Archaea</taxon>
        <taxon>Methanobacteriati</taxon>
        <taxon>Methanobacteriota</taxon>
        <taxon>Stenosarchaea group</taxon>
        <taxon>Methanomicrobia</taxon>
        <taxon>Candidatus Methanophagales</taxon>
        <taxon>Candidatus Methanophagaceae</taxon>
        <taxon>Candidatus Methanophaga</taxon>
    </lineage>
</organism>
<reference evidence="2" key="1">
    <citation type="submission" date="2020-06" db="EMBL/GenBank/DDBJ databases">
        <title>Unique genomic features of the anaerobic methanotrophic archaea.</title>
        <authorList>
            <person name="Chadwick G.L."/>
            <person name="Skennerton C.T."/>
            <person name="Laso-Perez R."/>
            <person name="Leu A.O."/>
            <person name="Speth D.R."/>
            <person name="Yu H."/>
            <person name="Morgan-Lang C."/>
            <person name="Hatzenpichler R."/>
            <person name="Goudeau D."/>
            <person name="Malmstrom R."/>
            <person name="Brazelton W.J."/>
            <person name="Woyke T."/>
            <person name="Hallam S.J."/>
            <person name="Tyson G.W."/>
            <person name="Wegener G."/>
            <person name="Boetius A."/>
            <person name="Orphan V."/>
        </authorList>
    </citation>
    <scope>NUCLEOTIDE SEQUENCE</scope>
</reference>
<feature type="domain" description="NIF system FeS cluster assembly NifU N-terminal" evidence="1">
    <location>
        <begin position="13"/>
        <end position="132"/>
    </location>
</feature>
<dbReference type="GO" id="GO:0000166">
    <property type="term" value="F:nucleotide binding"/>
    <property type="evidence" value="ECO:0007669"/>
    <property type="project" value="UniProtKB-KW"/>
</dbReference>
<sequence>MSELQHLLKESGYSDRAIEYYLNKVNVSELSEPDAHAVYTGPCGDTMEIFLNVEDGVIKEAKFQAIGCAGAFSSGSALTEMIIGMTLEEAERIDEEEIIESLGGIPKQKVHCTCLSKRTLQKAIKDYKEKDKI</sequence>
<gene>
    <name evidence="2" type="primary">iscU2_2</name>
    <name evidence="2" type="ORF">ACBHHCEK_00036</name>
</gene>
<dbReference type="GO" id="GO:0016226">
    <property type="term" value="P:iron-sulfur cluster assembly"/>
    <property type="evidence" value="ECO:0007669"/>
    <property type="project" value="InterPro"/>
</dbReference>
<protein>
    <submittedName>
        <fullName evidence="2">Iron-sulfur cluster assembly scaffold protein IscU 2</fullName>
    </submittedName>
</protein>
<dbReference type="GO" id="GO:0004748">
    <property type="term" value="F:ribonucleoside-diphosphate reductase activity, thioredoxin disulfide as acceptor"/>
    <property type="evidence" value="ECO:0007669"/>
    <property type="project" value="UniProtKB-EC"/>
</dbReference>
<dbReference type="PANTHER" id="PTHR10093">
    <property type="entry name" value="IRON-SULFUR CLUSTER ASSEMBLY ENZYME NIFU HOMOLOG"/>
    <property type="match status" value="1"/>
</dbReference>
<dbReference type="AlphaFoldDB" id="A0A7G9ZD34"/>
<dbReference type="SUPFAM" id="SSF82649">
    <property type="entry name" value="SufE/NifU"/>
    <property type="match status" value="1"/>
</dbReference>
<name>A0A7G9ZD34_9EURY</name>
<dbReference type="InterPro" id="IPR002871">
    <property type="entry name" value="NIF_FeS_clus_asmbl_NifU_N"/>
</dbReference>
<dbReference type="GO" id="GO:0051536">
    <property type="term" value="F:iron-sulfur cluster binding"/>
    <property type="evidence" value="ECO:0007669"/>
    <property type="project" value="InterPro"/>
</dbReference>
<accession>A0A7G9ZD34</accession>
<evidence type="ECO:0000259" key="1">
    <source>
        <dbReference type="Pfam" id="PF01592"/>
    </source>
</evidence>
<dbReference type="GO" id="GO:0005506">
    <property type="term" value="F:iron ion binding"/>
    <property type="evidence" value="ECO:0007669"/>
    <property type="project" value="InterPro"/>
</dbReference>
<dbReference type="Pfam" id="PF01592">
    <property type="entry name" value="NifU_N"/>
    <property type="match status" value="1"/>
</dbReference>
<evidence type="ECO:0000313" key="2">
    <source>
        <dbReference type="EMBL" id="QNO58168.1"/>
    </source>
</evidence>
<dbReference type="GO" id="GO:0071897">
    <property type="term" value="P:DNA biosynthetic process"/>
    <property type="evidence" value="ECO:0007669"/>
    <property type="project" value="UniProtKB-KW"/>
</dbReference>
<dbReference type="EMBL" id="MT631715">
    <property type="protein sequence ID" value="QNO58168.1"/>
    <property type="molecule type" value="Genomic_DNA"/>
</dbReference>
<dbReference type="CDD" id="cd06664">
    <property type="entry name" value="IscU_like"/>
    <property type="match status" value="1"/>
</dbReference>
<proteinExistence type="predicted"/>